<keyword evidence="4" id="KW-1185">Reference proteome</keyword>
<proteinExistence type="predicted"/>
<evidence type="ECO:0000313" key="3">
    <source>
        <dbReference type="EMBL" id="KAF7131886.1"/>
    </source>
</evidence>
<reference evidence="3" key="1">
    <citation type="submission" date="2019-11" db="EMBL/GenBank/DDBJ databases">
        <authorList>
            <person name="Liu Y."/>
            <person name="Hou J."/>
            <person name="Li T.-Q."/>
            <person name="Guan C.-H."/>
            <person name="Wu X."/>
            <person name="Wu H.-Z."/>
            <person name="Ling F."/>
            <person name="Zhang R."/>
            <person name="Shi X.-G."/>
            <person name="Ren J.-P."/>
            <person name="Chen E.-F."/>
            <person name="Sun J.-M."/>
        </authorList>
    </citation>
    <scope>NUCLEOTIDE SEQUENCE</scope>
    <source>
        <strain evidence="3">Adult_tree_wgs_1</strain>
        <tissue evidence="3">Leaves</tissue>
    </source>
</reference>
<evidence type="ECO:0000259" key="2">
    <source>
        <dbReference type="Pfam" id="PF05764"/>
    </source>
</evidence>
<dbReference type="AlphaFoldDB" id="A0A834GH95"/>
<evidence type="ECO:0000313" key="4">
    <source>
        <dbReference type="Proteomes" id="UP000626092"/>
    </source>
</evidence>
<dbReference type="Proteomes" id="UP000626092">
    <property type="component" value="Unassembled WGS sequence"/>
</dbReference>
<gene>
    <name evidence="3" type="ORF">RHSIM_Rhsim09G0213900</name>
</gene>
<protein>
    <recommendedName>
        <fullName evidence="2">Vps72/YL1 N-terminal domain-containing protein</fullName>
    </recommendedName>
</protein>
<name>A0A834GH95_RHOSS</name>
<sequence length="330" mass="37626">MSARMEDGKEDETVFLNRTSRATRGKRMTKLLDEEIEEDELFWNQDALKEDENDENYEEVEGEVADVFDSDFDDDASISSFINFSDLRQEPEPDEGTENEGDGRERTKKKLIFPGRQLPKREKKKVLSKLGKDPKDERAPEQSTLPEHHDMPDDVEEKMVRKSTRTSVIVRQAERDAIRAALEATMKPIIRRKKEGEEKRMTQEEMLLEAAQTGRVSKDLDGLQNLNIQLGKSYLEFSKGLSFQAKISTGSTPYPKRAVCAVTGLPANLEENSRASEKKSMGFLCDVISGEGFSKKQKRSVIPNMREASDFRYSARFRTIPALEIIDDSE</sequence>
<dbReference type="GO" id="GO:0005634">
    <property type="term" value="C:nucleus"/>
    <property type="evidence" value="ECO:0007669"/>
    <property type="project" value="TreeGrafter"/>
</dbReference>
<dbReference type="PANTHER" id="PTHR13275:SF4">
    <property type="entry name" value="VACUOLAR PROTEIN SORTING-ASSOCIATED PROTEIN 72 HOMOLOG"/>
    <property type="match status" value="1"/>
</dbReference>
<dbReference type="EMBL" id="WJXA01000009">
    <property type="protein sequence ID" value="KAF7131886.1"/>
    <property type="molecule type" value="Genomic_DNA"/>
</dbReference>
<feature type="domain" description="Vps72/YL1 N-terminal" evidence="2">
    <location>
        <begin position="18"/>
        <end position="215"/>
    </location>
</feature>
<comment type="caution">
    <text evidence="3">The sequence shown here is derived from an EMBL/GenBank/DDBJ whole genome shotgun (WGS) entry which is preliminary data.</text>
</comment>
<feature type="compositionally biased region" description="Basic and acidic residues" evidence="1">
    <location>
        <begin position="130"/>
        <end position="160"/>
    </location>
</feature>
<evidence type="ECO:0000256" key="1">
    <source>
        <dbReference type="SAM" id="MobiDB-lite"/>
    </source>
</evidence>
<organism evidence="3 4">
    <name type="scientific">Rhododendron simsii</name>
    <name type="common">Sims's rhododendron</name>
    <dbReference type="NCBI Taxonomy" id="118357"/>
    <lineage>
        <taxon>Eukaryota</taxon>
        <taxon>Viridiplantae</taxon>
        <taxon>Streptophyta</taxon>
        <taxon>Embryophyta</taxon>
        <taxon>Tracheophyta</taxon>
        <taxon>Spermatophyta</taxon>
        <taxon>Magnoliopsida</taxon>
        <taxon>eudicotyledons</taxon>
        <taxon>Gunneridae</taxon>
        <taxon>Pentapetalae</taxon>
        <taxon>asterids</taxon>
        <taxon>Ericales</taxon>
        <taxon>Ericaceae</taxon>
        <taxon>Ericoideae</taxon>
        <taxon>Rhodoreae</taxon>
        <taxon>Rhododendron</taxon>
    </lineage>
</organism>
<dbReference type="OrthoDB" id="78296at2759"/>
<accession>A0A834GH95</accession>
<dbReference type="Pfam" id="PF05764">
    <property type="entry name" value="YL1"/>
    <property type="match status" value="1"/>
</dbReference>
<feature type="region of interest" description="Disordered" evidence="1">
    <location>
        <begin position="82"/>
        <end position="162"/>
    </location>
</feature>
<dbReference type="PANTHER" id="PTHR13275">
    <property type="entry name" value="YL-1 PROTEIN TRANSCRIPTION FACTOR-LIKE 1"/>
    <property type="match status" value="1"/>
</dbReference>
<dbReference type="InterPro" id="IPR046757">
    <property type="entry name" value="YL1_N"/>
</dbReference>